<sequence>MDFDEIKKAVVAFETDKVKKLVREFLDKGIEPKVILEQGLVKGMNEVGRLFAIKEYYVPEVLLASESFYAGFEILTPLIAGVEKSMKGKIVIGVVQGDIHDIGKNIVKVMLQSSGYEIIDLGKDVPDERFIETVIQEQPQVLALSSLMTTTMIHMESIIKILNKRKLRKNIKVIVGGAPITQEYADRIGADGYAEDASGAVKLVERLLEINTQKF</sequence>
<dbReference type="InterPro" id="IPR003759">
    <property type="entry name" value="Cbl-bd_cap"/>
</dbReference>
<evidence type="ECO:0000259" key="5">
    <source>
        <dbReference type="PROSITE" id="PS51337"/>
    </source>
</evidence>
<dbReference type="AlphaFoldDB" id="A0A7V3RHJ9"/>
<dbReference type="InterPro" id="IPR036594">
    <property type="entry name" value="Meth_synthase_dom"/>
</dbReference>
<dbReference type="PANTHER" id="PTHR45833:SF1">
    <property type="entry name" value="METHIONINE SYNTHASE"/>
    <property type="match status" value="1"/>
</dbReference>
<reference evidence="6" key="1">
    <citation type="journal article" date="2020" name="mSystems">
        <title>Genome- and Community-Level Interaction Insights into Carbon Utilization and Element Cycling Functions of Hydrothermarchaeota in Hydrothermal Sediment.</title>
        <authorList>
            <person name="Zhou Z."/>
            <person name="Liu Y."/>
            <person name="Xu W."/>
            <person name="Pan J."/>
            <person name="Luo Z.H."/>
            <person name="Li M."/>
        </authorList>
    </citation>
    <scope>NUCLEOTIDE SEQUENCE [LARGE SCALE GENOMIC DNA]</scope>
    <source>
        <strain evidence="6">SpSt-961</strain>
    </source>
</reference>
<comment type="similarity">
    <text evidence="1">Belongs to the methylamine corrinoid protein family.</text>
</comment>
<dbReference type="GO" id="GO:0031419">
    <property type="term" value="F:cobalamin binding"/>
    <property type="evidence" value="ECO:0007669"/>
    <property type="project" value="InterPro"/>
</dbReference>
<dbReference type="GO" id="GO:0008705">
    <property type="term" value="F:methionine synthase activity"/>
    <property type="evidence" value="ECO:0007669"/>
    <property type="project" value="TreeGrafter"/>
</dbReference>
<dbReference type="SUPFAM" id="SSF52242">
    <property type="entry name" value="Cobalamin (vitamin B12)-binding domain"/>
    <property type="match status" value="1"/>
</dbReference>
<dbReference type="Gene3D" id="3.40.50.280">
    <property type="entry name" value="Cobalamin-binding domain"/>
    <property type="match status" value="1"/>
</dbReference>
<dbReference type="GO" id="GO:0046872">
    <property type="term" value="F:metal ion binding"/>
    <property type="evidence" value="ECO:0007669"/>
    <property type="project" value="UniProtKB-KW"/>
</dbReference>
<dbReference type="GO" id="GO:0005829">
    <property type="term" value="C:cytosol"/>
    <property type="evidence" value="ECO:0007669"/>
    <property type="project" value="TreeGrafter"/>
</dbReference>
<dbReference type="SMART" id="SM01018">
    <property type="entry name" value="B12-binding_2"/>
    <property type="match status" value="1"/>
</dbReference>
<dbReference type="CDD" id="cd02070">
    <property type="entry name" value="corrinoid_protein_B12-BD"/>
    <property type="match status" value="1"/>
</dbReference>
<dbReference type="FunFam" id="3.40.50.280:FF:000003">
    <property type="entry name" value="Dimethylamine methyltransferase corrinoid protein"/>
    <property type="match status" value="1"/>
</dbReference>
<protein>
    <submittedName>
        <fullName evidence="6">Cobalamin-binding protein</fullName>
    </submittedName>
</protein>
<dbReference type="GO" id="GO:0050667">
    <property type="term" value="P:homocysteine metabolic process"/>
    <property type="evidence" value="ECO:0007669"/>
    <property type="project" value="TreeGrafter"/>
</dbReference>
<evidence type="ECO:0000259" key="4">
    <source>
        <dbReference type="PROSITE" id="PS51332"/>
    </source>
</evidence>
<organism evidence="6">
    <name type="scientific">candidate division WOR-3 bacterium</name>
    <dbReference type="NCBI Taxonomy" id="2052148"/>
    <lineage>
        <taxon>Bacteria</taxon>
        <taxon>Bacteria division WOR-3</taxon>
    </lineage>
</organism>
<dbReference type="InterPro" id="IPR050554">
    <property type="entry name" value="Met_Synthase/Corrinoid"/>
</dbReference>
<name>A0A7V3RHJ9_UNCW3</name>
<dbReference type="GO" id="GO:0046653">
    <property type="term" value="P:tetrahydrofolate metabolic process"/>
    <property type="evidence" value="ECO:0007669"/>
    <property type="project" value="TreeGrafter"/>
</dbReference>
<dbReference type="PROSITE" id="PS51332">
    <property type="entry name" value="B12_BINDING"/>
    <property type="match status" value="1"/>
</dbReference>
<evidence type="ECO:0000313" key="6">
    <source>
        <dbReference type="EMBL" id="HGE78299.1"/>
    </source>
</evidence>
<dbReference type="InterPro" id="IPR036724">
    <property type="entry name" value="Cobalamin-bd_sf"/>
</dbReference>
<dbReference type="Pfam" id="PF02310">
    <property type="entry name" value="B12-binding"/>
    <property type="match status" value="1"/>
</dbReference>
<evidence type="ECO:0000256" key="3">
    <source>
        <dbReference type="ARBA" id="ARBA00023285"/>
    </source>
</evidence>
<keyword evidence="3" id="KW-0170">Cobalt</keyword>
<accession>A0A7V3RHJ9</accession>
<dbReference type="EMBL" id="DTOZ01000131">
    <property type="protein sequence ID" value="HGE78299.1"/>
    <property type="molecule type" value="Genomic_DNA"/>
</dbReference>
<feature type="domain" description="B12-binding N-terminal" evidence="5">
    <location>
        <begin position="1"/>
        <end position="87"/>
    </location>
</feature>
<dbReference type="PANTHER" id="PTHR45833">
    <property type="entry name" value="METHIONINE SYNTHASE"/>
    <property type="match status" value="1"/>
</dbReference>
<gene>
    <name evidence="6" type="ORF">ENX68_04785</name>
</gene>
<dbReference type="InterPro" id="IPR006158">
    <property type="entry name" value="Cobalamin-bd"/>
</dbReference>
<comment type="caution">
    <text evidence="6">The sequence shown here is derived from an EMBL/GenBank/DDBJ whole genome shotgun (WGS) entry which is preliminary data.</text>
</comment>
<keyword evidence="2" id="KW-0479">Metal-binding</keyword>
<evidence type="ECO:0000256" key="2">
    <source>
        <dbReference type="ARBA" id="ARBA00022723"/>
    </source>
</evidence>
<proteinExistence type="inferred from homology"/>
<evidence type="ECO:0000256" key="1">
    <source>
        <dbReference type="ARBA" id="ARBA00010854"/>
    </source>
</evidence>
<dbReference type="Gene3D" id="1.10.1240.10">
    <property type="entry name" value="Methionine synthase domain"/>
    <property type="match status" value="1"/>
</dbReference>
<dbReference type="Pfam" id="PF02607">
    <property type="entry name" value="B12-binding_2"/>
    <property type="match status" value="1"/>
</dbReference>
<dbReference type="PROSITE" id="PS51337">
    <property type="entry name" value="B12_BINDING_NTER"/>
    <property type="match status" value="1"/>
</dbReference>
<feature type="domain" description="B12-binding" evidence="4">
    <location>
        <begin position="87"/>
        <end position="215"/>
    </location>
</feature>
<dbReference type="SUPFAM" id="SSF47644">
    <property type="entry name" value="Methionine synthase domain"/>
    <property type="match status" value="1"/>
</dbReference>